<dbReference type="PANTHER" id="PTHR42791">
    <property type="entry name" value="GNAT FAMILY ACETYLTRANSFERASE"/>
    <property type="match status" value="1"/>
</dbReference>
<evidence type="ECO:0000259" key="1">
    <source>
        <dbReference type="PROSITE" id="PS51186"/>
    </source>
</evidence>
<keyword evidence="2" id="KW-0808">Transferase</keyword>
<dbReference type="InterPro" id="IPR052523">
    <property type="entry name" value="Trichothecene_AcTrans"/>
</dbReference>
<dbReference type="GO" id="GO:0016747">
    <property type="term" value="F:acyltransferase activity, transferring groups other than amino-acyl groups"/>
    <property type="evidence" value="ECO:0007669"/>
    <property type="project" value="InterPro"/>
</dbReference>
<dbReference type="SUPFAM" id="SSF55729">
    <property type="entry name" value="Acyl-CoA N-acyltransferases (Nat)"/>
    <property type="match status" value="1"/>
</dbReference>
<dbReference type="Pfam" id="PF00583">
    <property type="entry name" value="Acetyltransf_1"/>
    <property type="match status" value="1"/>
</dbReference>
<dbReference type="CDD" id="cd04301">
    <property type="entry name" value="NAT_SF"/>
    <property type="match status" value="1"/>
</dbReference>
<organism evidence="2 3">
    <name type="scientific">Cordyceps militaris</name>
    <name type="common">Caterpillar fungus</name>
    <name type="synonym">Clavaria militaris</name>
    <dbReference type="NCBI Taxonomy" id="73501"/>
    <lineage>
        <taxon>Eukaryota</taxon>
        <taxon>Fungi</taxon>
        <taxon>Dikarya</taxon>
        <taxon>Ascomycota</taxon>
        <taxon>Pezizomycotina</taxon>
        <taxon>Sordariomycetes</taxon>
        <taxon>Hypocreomycetidae</taxon>
        <taxon>Hypocreales</taxon>
        <taxon>Cordycipitaceae</taxon>
        <taxon>Cordyceps</taxon>
    </lineage>
</organism>
<reference evidence="2 3" key="1">
    <citation type="journal article" date="2017" name="BMC Genomics">
        <title>Chromosome level assembly and secondary metabolite potential of the parasitic fungus Cordyceps militaris.</title>
        <authorList>
            <person name="Kramer G.J."/>
            <person name="Nodwell J.R."/>
        </authorList>
    </citation>
    <scope>NUCLEOTIDE SEQUENCE [LARGE SCALE GENOMIC DNA]</scope>
    <source>
        <strain evidence="2 3">ATCC 34164</strain>
    </source>
</reference>
<dbReference type="VEuPathDB" id="FungiDB:CCM_03280"/>
<feature type="domain" description="N-acetyltransferase" evidence="1">
    <location>
        <begin position="58"/>
        <end position="216"/>
    </location>
</feature>
<gene>
    <name evidence="2" type="ORF">A9K55_005693</name>
</gene>
<dbReference type="VEuPathDB" id="FungiDB:A9K55_005693"/>
<protein>
    <submittedName>
        <fullName evidence="2">Acyl-N-acyltransferase</fullName>
    </submittedName>
</protein>
<dbReference type="AlphaFoldDB" id="A0A2H4SBP1"/>
<evidence type="ECO:0000313" key="3">
    <source>
        <dbReference type="Proteomes" id="UP000323067"/>
    </source>
</evidence>
<dbReference type="InterPro" id="IPR016181">
    <property type="entry name" value="Acyl_CoA_acyltransferase"/>
</dbReference>
<proteinExistence type="predicted"/>
<keyword evidence="2" id="KW-0012">Acyltransferase</keyword>
<dbReference type="PANTHER" id="PTHR42791:SF1">
    <property type="entry name" value="N-ACETYLTRANSFERASE DOMAIN-CONTAINING PROTEIN"/>
    <property type="match status" value="1"/>
</dbReference>
<dbReference type="Gene3D" id="3.40.630.30">
    <property type="match status" value="1"/>
</dbReference>
<dbReference type="EMBL" id="CP023323">
    <property type="protein sequence ID" value="ATY60503.1"/>
    <property type="molecule type" value="Genomic_DNA"/>
</dbReference>
<name>A0A2H4SBP1_CORMI</name>
<dbReference type="InterPro" id="IPR000182">
    <property type="entry name" value="GNAT_dom"/>
</dbReference>
<dbReference type="OrthoDB" id="4738875at2759"/>
<dbReference type="Proteomes" id="UP000323067">
    <property type="component" value="Chromosome vi"/>
</dbReference>
<accession>A0A2H4SBP1</accession>
<evidence type="ECO:0000313" key="2">
    <source>
        <dbReference type="EMBL" id="ATY60503.1"/>
    </source>
</evidence>
<dbReference type="PROSITE" id="PS51186">
    <property type="entry name" value="GNAT"/>
    <property type="match status" value="1"/>
</dbReference>
<sequence>MSGPPPSPALGILRVATPADILRIGIVAAASFCYSPLFRWERPHHEEFPDDTLLSYRTQFKDAMNNDEVVVLVVEDAFMPNENDCTKAIIPPGNGWTPPAEGEKVVVGVASIKLEPGSNRRGQFTSKDVSSYCSGFSFMNMVAVHPAYWRRGHGTKLVNWSISLCKLDNVTQGVSAAEMGANLYKGLGYTFICKVEADGDEDDPEGVFTELLKFVP</sequence>